<keyword evidence="7 20" id="KW-0863">Zinc-finger</keyword>
<dbReference type="PANTHER" id="PTHR23193:SF23">
    <property type="entry name" value="NUCLEAR PORE COMPLEX PROTEIN NUP153"/>
    <property type="match status" value="1"/>
</dbReference>
<evidence type="ECO:0000256" key="10">
    <source>
        <dbReference type="ARBA" id="ARBA00022927"/>
    </source>
</evidence>
<dbReference type="GO" id="GO:0051028">
    <property type="term" value="P:mRNA transport"/>
    <property type="evidence" value="ECO:0007669"/>
    <property type="project" value="UniProtKB-KW"/>
</dbReference>
<evidence type="ECO:0000256" key="18">
    <source>
        <dbReference type="ARBA" id="ARBA00078197"/>
    </source>
</evidence>
<feature type="domain" description="RanBP2-type" evidence="22">
    <location>
        <begin position="882"/>
        <end position="911"/>
    </location>
</feature>
<dbReference type="GO" id="GO:0015031">
    <property type="term" value="P:protein transport"/>
    <property type="evidence" value="ECO:0007669"/>
    <property type="project" value="UniProtKB-KW"/>
</dbReference>
<feature type="region of interest" description="Disordered" evidence="21">
    <location>
        <begin position="57"/>
        <end position="119"/>
    </location>
</feature>
<gene>
    <name evidence="23" type="ORF">ACJMK2_041298</name>
</gene>
<evidence type="ECO:0000256" key="17">
    <source>
        <dbReference type="ARBA" id="ARBA00068609"/>
    </source>
</evidence>
<keyword evidence="12" id="KW-0238">DNA-binding</keyword>
<feature type="region of interest" description="Disordered" evidence="21">
    <location>
        <begin position="363"/>
        <end position="390"/>
    </location>
</feature>
<feature type="compositionally biased region" description="Basic and acidic residues" evidence="21">
    <location>
        <begin position="173"/>
        <end position="190"/>
    </location>
</feature>
<feature type="compositionally biased region" description="Low complexity" evidence="21">
    <location>
        <begin position="1145"/>
        <end position="1167"/>
    </location>
</feature>
<keyword evidence="8" id="KW-0509">mRNA transport</keyword>
<evidence type="ECO:0000256" key="8">
    <source>
        <dbReference type="ARBA" id="ARBA00022816"/>
    </source>
</evidence>
<feature type="region of interest" description="Disordered" evidence="21">
    <location>
        <begin position="1"/>
        <end position="27"/>
    </location>
</feature>
<evidence type="ECO:0000256" key="9">
    <source>
        <dbReference type="ARBA" id="ARBA00022833"/>
    </source>
</evidence>
<feature type="compositionally biased region" description="Polar residues" evidence="21">
    <location>
        <begin position="363"/>
        <end position="389"/>
    </location>
</feature>
<comment type="cofactor">
    <cofactor evidence="1">
        <name>Zn(2+)</name>
        <dbReference type="ChEBI" id="CHEBI:29105"/>
    </cofactor>
</comment>
<dbReference type="Proteomes" id="UP001634394">
    <property type="component" value="Unassembled WGS sequence"/>
</dbReference>
<feature type="region of interest" description="Disordered" evidence="21">
    <location>
        <begin position="515"/>
        <end position="558"/>
    </location>
</feature>
<evidence type="ECO:0000256" key="5">
    <source>
        <dbReference type="ARBA" id="ARBA00022723"/>
    </source>
</evidence>
<feature type="region of interest" description="Disordered" evidence="21">
    <location>
        <begin position="456"/>
        <end position="481"/>
    </location>
</feature>
<evidence type="ECO:0000256" key="13">
    <source>
        <dbReference type="ARBA" id="ARBA00023132"/>
    </source>
</evidence>
<feature type="region of interest" description="Disordered" evidence="21">
    <location>
        <begin position="146"/>
        <end position="218"/>
    </location>
</feature>
<dbReference type="SMART" id="SM00547">
    <property type="entry name" value="ZnF_RBZ"/>
    <property type="match status" value="6"/>
</dbReference>
<keyword evidence="5" id="KW-0479">Metal-binding</keyword>
<dbReference type="GO" id="GO:0003677">
    <property type="term" value="F:DNA binding"/>
    <property type="evidence" value="ECO:0007669"/>
    <property type="project" value="UniProtKB-KW"/>
</dbReference>
<feature type="compositionally biased region" description="Low complexity" evidence="21">
    <location>
        <begin position="547"/>
        <end position="558"/>
    </location>
</feature>
<evidence type="ECO:0000256" key="21">
    <source>
        <dbReference type="SAM" id="MobiDB-lite"/>
    </source>
</evidence>
<evidence type="ECO:0000256" key="15">
    <source>
        <dbReference type="ARBA" id="ARBA00023242"/>
    </source>
</evidence>
<name>A0ABD3W3P3_SINWO</name>
<feature type="domain" description="RanBP2-type" evidence="22">
    <location>
        <begin position="833"/>
        <end position="862"/>
    </location>
</feature>
<keyword evidence="6" id="KW-0677">Repeat</keyword>
<feature type="domain" description="RanBP2-type" evidence="22">
    <location>
        <begin position="784"/>
        <end position="813"/>
    </location>
</feature>
<keyword evidence="10" id="KW-0653">Protein transport</keyword>
<feature type="domain" description="RanBP2-type" evidence="22">
    <location>
        <begin position="736"/>
        <end position="765"/>
    </location>
</feature>
<dbReference type="PANTHER" id="PTHR23193">
    <property type="entry name" value="NUCLEAR PORE COMPLEX PROTEIN NUP"/>
    <property type="match status" value="1"/>
</dbReference>
<evidence type="ECO:0000256" key="11">
    <source>
        <dbReference type="ARBA" id="ARBA00023010"/>
    </source>
</evidence>
<dbReference type="EMBL" id="JBJQND010000008">
    <property type="protein sequence ID" value="KAL3868497.1"/>
    <property type="molecule type" value="Genomic_DNA"/>
</dbReference>
<evidence type="ECO:0000259" key="22">
    <source>
        <dbReference type="PROSITE" id="PS50199"/>
    </source>
</evidence>
<feature type="domain" description="RanBP2-type" evidence="22">
    <location>
        <begin position="688"/>
        <end position="717"/>
    </location>
</feature>
<dbReference type="GO" id="GO:0005643">
    <property type="term" value="C:nuclear pore"/>
    <property type="evidence" value="ECO:0007669"/>
    <property type="project" value="UniProtKB-SubCell"/>
</dbReference>
<evidence type="ECO:0000256" key="3">
    <source>
        <dbReference type="ARBA" id="ARBA00004567"/>
    </source>
</evidence>
<feature type="compositionally biased region" description="Polar residues" evidence="21">
    <location>
        <begin position="1573"/>
        <end position="1585"/>
    </location>
</feature>
<evidence type="ECO:0000256" key="7">
    <source>
        <dbReference type="ARBA" id="ARBA00022771"/>
    </source>
</evidence>
<organism evidence="23 24">
    <name type="scientific">Sinanodonta woodiana</name>
    <name type="common">Chinese pond mussel</name>
    <name type="synonym">Anodonta woodiana</name>
    <dbReference type="NCBI Taxonomy" id="1069815"/>
    <lineage>
        <taxon>Eukaryota</taxon>
        <taxon>Metazoa</taxon>
        <taxon>Spiralia</taxon>
        <taxon>Lophotrochozoa</taxon>
        <taxon>Mollusca</taxon>
        <taxon>Bivalvia</taxon>
        <taxon>Autobranchia</taxon>
        <taxon>Heteroconchia</taxon>
        <taxon>Palaeoheterodonta</taxon>
        <taxon>Unionida</taxon>
        <taxon>Unionoidea</taxon>
        <taxon>Unionidae</taxon>
        <taxon>Unioninae</taxon>
        <taxon>Sinanodonta</taxon>
    </lineage>
</organism>
<comment type="similarity">
    <text evidence="16">Belongs to the NUP153 family.</text>
</comment>
<evidence type="ECO:0000256" key="14">
    <source>
        <dbReference type="ARBA" id="ARBA00023136"/>
    </source>
</evidence>
<dbReference type="InterPro" id="IPR036443">
    <property type="entry name" value="Znf_RanBP2_sf"/>
</dbReference>
<feature type="region of interest" description="Disordered" evidence="21">
    <location>
        <begin position="616"/>
        <end position="649"/>
    </location>
</feature>
<evidence type="ECO:0000313" key="24">
    <source>
        <dbReference type="Proteomes" id="UP001634394"/>
    </source>
</evidence>
<keyword evidence="4" id="KW-0813">Transport</keyword>
<protein>
    <recommendedName>
        <fullName evidence="17">Nuclear pore complex protein Nup153</fullName>
    </recommendedName>
    <alternativeName>
        <fullName evidence="19">153 kDa nucleoporin</fullName>
    </alternativeName>
    <alternativeName>
        <fullName evidence="18">Nucleoporin Nup153</fullName>
    </alternativeName>
</protein>
<feature type="compositionally biased region" description="Polar residues" evidence="21">
    <location>
        <begin position="146"/>
        <end position="168"/>
    </location>
</feature>
<feature type="domain" description="RanBP2-type" evidence="22">
    <location>
        <begin position="925"/>
        <end position="954"/>
    </location>
</feature>
<evidence type="ECO:0000256" key="12">
    <source>
        <dbReference type="ARBA" id="ARBA00023125"/>
    </source>
</evidence>
<proteinExistence type="inferred from homology"/>
<dbReference type="Pfam" id="PF00641">
    <property type="entry name" value="Zn_ribbon_RanBP"/>
    <property type="match status" value="6"/>
</dbReference>
<accession>A0ABD3W3P3</accession>
<dbReference type="Gene3D" id="4.10.1060.10">
    <property type="entry name" value="Zinc finger, RanBP2-type"/>
    <property type="match status" value="6"/>
</dbReference>
<reference evidence="23 24" key="1">
    <citation type="submission" date="2024-11" db="EMBL/GenBank/DDBJ databases">
        <title>Chromosome-level genome assembly of the freshwater bivalve Anodonta woodiana.</title>
        <authorList>
            <person name="Chen X."/>
        </authorList>
    </citation>
    <scope>NUCLEOTIDE SEQUENCE [LARGE SCALE GENOMIC DNA]</scope>
    <source>
        <strain evidence="23">MN2024</strain>
        <tissue evidence="23">Gills</tissue>
    </source>
</reference>
<dbReference type="InterPro" id="IPR001876">
    <property type="entry name" value="Znf_RanBP2"/>
</dbReference>
<feature type="compositionally biased region" description="Polar residues" evidence="21">
    <location>
        <begin position="102"/>
        <end position="116"/>
    </location>
</feature>
<feature type="compositionally biased region" description="Basic and acidic residues" evidence="21">
    <location>
        <begin position="621"/>
        <end position="633"/>
    </location>
</feature>
<evidence type="ECO:0000256" key="4">
    <source>
        <dbReference type="ARBA" id="ARBA00022448"/>
    </source>
</evidence>
<keyword evidence="14" id="KW-0472">Membrane</keyword>
<evidence type="ECO:0000256" key="19">
    <source>
        <dbReference type="ARBA" id="ARBA00079437"/>
    </source>
</evidence>
<keyword evidence="11" id="KW-0811">Translocation</keyword>
<dbReference type="FunFam" id="4.10.1060.10:FF:000001">
    <property type="entry name" value="Nuclear pore complex protein Nup153"/>
    <property type="match status" value="5"/>
</dbReference>
<evidence type="ECO:0000256" key="16">
    <source>
        <dbReference type="ARBA" id="ARBA00060842"/>
    </source>
</evidence>
<evidence type="ECO:0000256" key="1">
    <source>
        <dbReference type="ARBA" id="ARBA00001947"/>
    </source>
</evidence>
<feature type="region of interest" description="Disordered" evidence="21">
    <location>
        <begin position="1568"/>
        <end position="1588"/>
    </location>
</feature>
<evidence type="ECO:0000313" key="23">
    <source>
        <dbReference type="EMBL" id="KAL3868497.1"/>
    </source>
</evidence>
<keyword evidence="9" id="KW-0862">Zinc</keyword>
<keyword evidence="15" id="KW-0539">Nucleus</keyword>
<dbReference type="GO" id="GO:0031965">
    <property type="term" value="C:nuclear membrane"/>
    <property type="evidence" value="ECO:0007669"/>
    <property type="project" value="UniProtKB-SubCell"/>
</dbReference>
<feature type="region of interest" description="Disordered" evidence="21">
    <location>
        <begin position="1289"/>
        <end position="1322"/>
    </location>
</feature>
<feature type="compositionally biased region" description="Basic and acidic residues" evidence="21">
    <location>
        <begin position="66"/>
        <end position="75"/>
    </location>
</feature>
<dbReference type="InterPro" id="IPR013913">
    <property type="entry name" value="Nup153_N"/>
</dbReference>
<feature type="compositionally biased region" description="Low complexity" evidence="21">
    <location>
        <begin position="191"/>
        <end position="204"/>
    </location>
</feature>
<feature type="region of interest" description="Disordered" evidence="21">
    <location>
        <begin position="1115"/>
        <end position="1220"/>
    </location>
</feature>
<sequence length="1765" mass="185485">MSSEGGGKLRPKRSHAAPSKPYERKKSLLGKVADTVKEIFSPSWLTDLVANINKAPVKEDEEAAENEDKIKDPHETGLLSADSTGPSTSFRAYDYDPLRIRSNGQPRNQDFPSQAVPSLPTAVMSPLSEFTSAQLPLTRLVQKSDSMIVNDDNQSQRSDVSKSTSGCSSMIPHPDKKDYQSEVLQEEHSYSDISMSASASASTSHNPLQQQQHPSDKYQRVPVVEKTYAWTPRSSGIQHSKPQVPANRNQPSFNVSLFGSPIQADTSYMEQRFESSFYAGKTTYGGASAYKKARVNTGSPYQSCPVRRQIKPKPTNNTFSAVTSSTARRILVALEKMSTPVNDAKRFPVDSYLQGSFLAQNTSSNRSFAGQSSSRPITGTSGLNSSYTFRSEVKKGPPLNRIMVPEFATISKNRQKVTSPEVMAELDARIREENKARTVEVNSWSISHQDTVAVKDLPTGASSGKMKRDKSYHKPAKKTEQDDMLSIPNLKTDFTLPLKELPKFQFTPTISGSKALESNLQKEKPSPKFTFSSPMKEVQPEEERHSASSSKSQEFKFSSPIKVDEEKKLAPSFNFVTITSSSGTSFSTSGCSFGVAISKPSAASSTEHGLMLKSAVSDTAPRVKEPSKSKAASDLKQGNTDEALKGSKSPFQPAAQLKAGSVMDILGKTDSSSPLPPSNYLFGKFQPAAGSWKCGVCLIQNKAEDTKCPACQTPKPTAPSKPTPTIGSNLGSLSTPAGSWKCDTCLIQNKAEVNKCAACCSAKPVKSTGSGFGFTTTPLVSAAPSGCWKCDTCLIQNKADVNRCAACGSAKPVKSTGSESSGHCLESYLNPFPPGNWICTSCLIQNKADAIKCGKCQTDKPTGKSGDVTKTDNSLADKFKPAVGSWACNICLVLNNGSSTKCVSCETEKPAPKTGDSFMNSFKKPQGTWDCEICLVTNKPTAIQCIACDSPRPGEKPKHLVPSVAGFKIAAGAFSQNSGFNLPGVAQRETSATSLFKFGSTSVKSDTTTAGPVGFKFGDSFQSGTSSEMKTTQSTFKLGDTNTGTKTTSASVVDSQVKKVDLGNSDLKVGGETTAITVETKSASTAVGGTTAIVFGQQQNVGSINDLHKENVRTEELKLKPSGDSNTSGSSTIKTGGFEFRFTPSSSNQSNSTSFASSTSTGGSSFNKPTIDSLDSSGQTLSESQKTSGSITTTSQLSTESNVSKLDSQQSSAPSSKAESLPKDVFNFKSSTLGQANAALDASKLAVGGFNFMTKTSEESKVENNTPFVFGTTANAVVKKSIFTLKPSSETPTLKRTNSGEESDAHQGGKRQAMGFGEGSAVNNATGVNASNTSGTTGIFNFGQQNNSTSAPSFLSAGSTTASPFNSTGFGSSSPAAAAAPTAAPVFNFTGQNSTLNSSVFQFTGQGSTTKPSPFPAFGSTMSTVSNTPGFGGTSQFSVTGQRDDAPSNMVTNPFGSTTGQAFGGFGNTGVTGTSDTAMSPLVGASNSNNAITGMESSSSTQFTGNGFGSSTASAPGFGGSNVPSFGVSAPVFGGNTSSQATTTAGFSFNASSFNSTTQNSTFQFNAKPIDSKPQQQSGTGSNSVFVFGQTPAASKPQQQSGTGSNSVFAFGQTPAVSKPQQQLVAPPSSVFVFGQTPADSKPQQQSGTGANSVFVFGQTPAVSKPQQQLVAPPSSVFVFGQTPADSKPQLQSGTGSNSVFVFGQSQTNTSNQAAPASGQFNFNSQPVFNFTGASTTSPFNFSATPSQGENPNRKIKKAIRKIRR</sequence>
<dbReference type="InterPro" id="IPR026054">
    <property type="entry name" value="Nucleoporin"/>
</dbReference>
<feature type="compositionally biased region" description="Polar residues" evidence="21">
    <location>
        <begin position="1123"/>
        <end position="1134"/>
    </location>
</feature>
<evidence type="ECO:0000256" key="2">
    <source>
        <dbReference type="ARBA" id="ARBA00004126"/>
    </source>
</evidence>
<dbReference type="PROSITE" id="PS50199">
    <property type="entry name" value="ZF_RANBP2_2"/>
    <property type="match status" value="6"/>
</dbReference>
<feature type="compositionally biased region" description="Polar residues" evidence="21">
    <location>
        <begin position="81"/>
        <end position="90"/>
    </location>
</feature>
<dbReference type="PROSITE" id="PS01358">
    <property type="entry name" value="ZF_RANBP2_1"/>
    <property type="match status" value="6"/>
</dbReference>
<dbReference type="SUPFAM" id="SSF90209">
    <property type="entry name" value="Ran binding protein zinc finger-like"/>
    <property type="match status" value="5"/>
</dbReference>
<evidence type="ECO:0000256" key="6">
    <source>
        <dbReference type="ARBA" id="ARBA00022737"/>
    </source>
</evidence>
<feature type="compositionally biased region" description="Polar residues" evidence="21">
    <location>
        <begin position="1168"/>
        <end position="1218"/>
    </location>
</feature>
<evidence type="ECO:0000256" key="20">
    <source>
        <dbReference type="PROSITE-ProRule" id="PRU00322"/>
    </source>
</evidence>
<comment type="caution">
    <text evidence="23">The sequence shown here is derived from an EMBL/GenBank/DDBJ whole genome shotgun (WGS) entry which is preliminary data.</text>
</comment>
<dbReference type="GO" id="GO:0008270">
    <property type="term" value="F:zinc ion binding"/>
    <property type="evidence" value="ECO:0007669"/>
    <property type="project" value="UniProtKB-KW"/>
</dbReference>
<comment type="subcellular location">
    <subcellularLocation>
        <location evidence="2">Nucleus membrane</location>
    </subcellularLocation>
    <subcellularLocation>
        <location evidence="3">Nucleus</location>
        <location evidence="3">Nuclear pore complex</location>
    </subcellularLocation>
</comment>
<keyword evidence="24" id="KW-1185">Reference proteome</keyword>
<dbReference type="Pfam" id="PF08604">
    <property type="entry name" value="Nup153"/>
    <property type="match status" value="1"/>
</dbReference>
<keyword evidence="13" id="KW-0906">Nuclear pore complex</keyword>
<feature type="compositionally biased region" description="Basic residues" evidence="21">
    <location>
        <begin position="465"/>
        <end position="476"/>
    </location>
</feature>